<dbReference type="eggNOG" id="ENOG5033065">
    <property type="taxonomic scope" value="Bacteria"/>
</dbReference>
<gene>
    <name evidence="2" type="ORF">HMPREF1650_12375</name>
</gene>
<proteinExistence type="predicted"/>
<evidence type="ECO:0008006" key="4">
    <source>
        <dbReference type="Google" id="ProtNLM"/>
    </source>
</evidence>
<evidence type="ECO:0000313" key="3">
    <source>
        <dbReference type="Proteomes" id="UP000029548"/>
    </source>
</evidence>
<dbReference type="EMBL" id="JRNE01000082">
    <property type="protein sequence ID" value="KGF15144.1"/>
    <property type="molecule type" value="Genomic_DNA"/>
</dbReference>
<feature type="compositionally biased region" description="Gly residues" evidence="1">
    <location>
        <begin position="44"/>
        <end position="60"/>
    </location>
</feature>
<reference evidence="2 3" key="1">
    <citation type="submission" date="2014-07" db="EMBL/GenBank/DDBJ databases">
        <authorList>
            <person name="McCorrison J."/>
            <person name="Sanka R."/>
            <person name="Torralba M."/>
            <person name="Gillis M."/>
            <person name="Haft D.H."/>
            <person name="Methe B."/>
            <person name="Sutton G."/>
            <person name="Nelson K.E."/>
        </authorList>
    </citation>
    <scope>NUCLEOTIDE SEQUENCE [LARGE SCALE GENOMIC DNA]</scope>
    <source>
        <strain evidence="2 3">DNF00450</strain>
    </source>
</reference>
<organism evidence="2 3">
    <name type="scientific">Corynebacterium freneyi DNF00450</name>
    <dbReference type="NCBI Taxonomy" id="1287475"/>
    <lineage>
        <taxon>Bacteria</taxon>
        <taxon>Bacillati</taxon>
        <taxon>Actinomycetota</taxon>
        <taxon>Actinomycetes</taxon>
        <taxon>Mycobacteriales</taxon>
        <taxon>Corynebacteriaceae</taxon>
        <taxon>Corynebacterium</taxon>
    </lineage>
</organism>
<evidence type="ECO:0000313" key="2">
    <source>
        <dbReference type="EMBL" id="KGF15144.1"/>
    </source>
</evidence>
<sequence length="116" mass="12584">MTLKDSAHCEWCGREIALSPRGRRRKYCDQTCRQRAYEHRRAEGGTGSVAGGAAGAGEQGTGLSDERLTALRDGLFELRCAAEDVETAVGEGADAAEVAAMCRELVVKARELEHFR</sequence>
<accession>A0A096A2R2</accession>
<name>A0A096A2R2_9CORY</name>
<dbReference type="Proteomes" id="UP000029548">
    <property type="component" value="Unassembled WGS sequence"/>
</dbReference>
<feature type="region of interest" description="Disordered" evidence="1">
    <location>
        <begin position="43"/>
        <end position="62"/>
    </location>
</feature>
<dbReference type="AlphaFoldDB" id="A0A096A2R2"/>
<dbReference type="RefSeq" id="WP_035123711.1">
    <property type="nucleotide sequence ID" value="NZ_JRNE01000082.1"/>
</dbReference>
<comment type="caution">
    <text evidence="2">The sequence shown here is derived from an EMBL/GenBank/DDBJ whole genome shotgun (WGS) entry which is preliminary data.</text>
</comment>
<evidence type="ECO:0000256" key="1">
    <source>
        <dbReference type="SAM" id="MobiDB-lite"/>
    </source>
</evidence>
<protein>
    <recommendedName>
        <fullName evidence="4">FCS-type domain-containing protein</fullName>
    </recommendedName>
</protein>